<feature type="region of interest" description="Disordered" evidence="1">
    <location>
        <begin position="154"/>
        <end position="191"/>
    </location>
</feature>
<proteinExistence type="predicted"/>
<dbReference type="Proteomes" id="UP000053095">
    <property type="component" value="Unassembled WGS sequence"/>
</dbReference>
<feature type="region of interest" description="Disordered" evidence="1">
    <location>
        <begin position="428"/>
        <end position="459"/>
    </location>
</feature>
<dbReference type="InterPro" id="IPR018626">
    <property type="entry name" value="LCHN/Anr2"/>
</dbReference>
<keyword evidence="4" id="KW-1185">Reference proteome</keyword>
<dbReference type="InterPro" id="IPR028115">
    <property type="entry name" value="DUF4484"/>
</dbReference>
<reference evidence="4" key="1">
    <citation type="journal article" date="2015" name="Genome Announc.">
        <title>Draft genome sequence of Talaromyces cellulolyticus strain Y-94, a source of lignocellulosic biomass-degrading enzymes.</title>
        <authorList>
            <person name="Fujii T."/>
            <person name="Koike H."/>
            <person name="Sawayama S."/>
            <person name="Yano S."/>
            <person name="Inoue H."/>
        </authorList>
    </citation>
    <scope>NUCLEOTIDE SEQUENCE [LARGE SCALE GENOMIC DNA]</scope>
    <source>
        <strain evidence="4">Y-94</strain>
    </source>
</reference>
<dbReference type="PANTHER" id="PTHR28153:SF1">
    <property type="entry name" value="DUF4484 DOMAIN-CONTAINING PROTEIN"/>
    <property type="match status" value="1"/>
</dbReference>
<evidence type="ECO:0000313" key="4">
    <source>
        <dbReference type="Proteomes" id="UP000053095"/>
    </source>
</evidence>
<dbReference type="GO" id="GO:0005811">
    <property type="term" value="C:lipid droplet"/>
    <property type="evidence" value="ECO:0007669"/>
    <property type="project" value="TreeGrafter"/>
</dbReference>
<comment type="caution">
    <text evidence="3">The sequence shown here is derived from an EMBL/GenBank/DDBJ whole genome shotgun (WGS) entry which is preliminary data.</text>
</comment>
<organism evidence="3 4">
    <name type="scientific">Talaromyces pinophilus</name>
    <name type="common">Penicillium pinophilum</name>
    <dbReference type="NCBI Taxonomy" id="128442"/>
    <lineage>
        <taxon>Eukaryota</taxon>
        <taxon>Fungi</taxon>
        <taxon>Dikarya</taxon>
        <taxon>Ascomycota</taxon>
        <taxon>Pezizomycotina</taxon>
        <taxon>Eurotiomycetes</taxon>
        <taxon>Eurotiomycetidae</taxon>
        <taxon>Eurotiales</taxon>
        <taxon>Trichocomaceae</taxon>
        <taxon>Talaromyces</taxon>
        <taxon>Talaromyces sect. Talaromyces</taxon>
    </lineage>
</organism>
<evidence type="ECO:0000259" key="2">
    <source>
        <dbReference type="Pfam" id="PF14831"/>
    </source>
</evidence>
<protein>
    <recommendedName>
        <fullName evidence="2">DUF4484 domain-containing protein</fullName>
    </recommendedName>
</protein>
<accession>A0A6V8H7G3</accession>
<dbReference type="InterPro" id="IPR053056">
    <property type="entry name" value="Lipid_Metab_Assoc_Protein"/>
</dbReference>
<evidence type="ECO:0000313" key="3">
    <source>
        <dbReference type="EMBL" id="GAM35471.1"/>
    </source>
</evidence>
<feature type="compositionally biased region" description="Polar residues" evidence="1">
    <location>
        <begin position="442"/>
        <end position="459"/>
    </location>
</feature>
<feature type="domain" description="DUF4484" evidence="2">
    <location>
        <begin position="404"/>
        <end position="598"/>
    </location>
</feature>
<feature type="compositionally biased region" description="Polar residues" evidence="1">
    <location>
        <begin position="181"/>
        <end position="191"/>
    </location>
</feature>
<dbReference type="EMBL" id="DF933813">
    <property type="protein sequence ID" value="GAM35471.1"/>
    <property type="molecule type" value="Genomic_DNA"/>
</dbReference>
<dbReference type="Pfam" id="PF14831">
    <property type="entry name" value="DUF4484"/>
    <property type="match status" value="1"/>
</dbReference>
<gene>
    <name evidence="3" type="ORF">TCE0_017r03833</name>
</gene>
<dbReference type="PANTHER" id="PTHR28153">
    <property type="entry name" value="PROTEIN, PUTATIVE-RELATED"/>
    <property type="match status" value="1"/>
</dbReference>
<evidence type="ECO:0000256" key="1">
    <source>
        <dbReference type="SAM" id="MobiDB-lite"/>
    </source>
</evidence>
<dbReference type="Pfam" id="PF09804">
    <property type="entry name" value="DENND11"/>
    <property type="match status" value="1"/>
</dbReference>
<name>A0A6V8H7G3_TALPI</name>
<feature type="compositionally biased region" description="Acidic residues" evidence="1">
    <location>
        <begin position="431"/>
        <end position="441"/>
    </location>
</feature>
<dbReference type="AlphaFoldDB" id="A0A6V8H7G3"/>
<sequence length="599" mass="66579">MAPKPGRRTSLRLDLSQAAPLESPPGIAALFLIRFDIKKGYVISWQQSIPGIDLEGAVEYKSLPSGLHNVSEDLIYFVHEEYAGICAFINQPATEAERNALMLAVGVLVPLSFGRLGKSWRHAAGLKKLAKQCANNISDTQALTEYWDKHHVRDNEPRLEDTPPDSPAVLRRSLRADRPENLQSRSSISDSTGLETTKPFLAPYHPALSLPDFVENFGPLIFPLYRASLLRKRILIVTEAPVQTSCDYVYALALLSSLPQSLSPFFDQDGAPPLRPRPIFNVGIHDIPFLSTNSDTSSSWIACTTDNVLATKTDLFDILVTLPSTHSPHIPQKAFPKIEIVHRVDAQARAAKLVTLKATQRDARRFVLLRDGLRHLSRAESELDQEMNDNIDDAASTFSSSPIVEPLSWPRLAYTSFLWWASAGEKRTGLSEDEEEQDEQDTSLLPNSGQAQLSHPGLQSNEIEQPREIALIAYFRRLTTLIFTTVADAVARQDAIDESCEILPAGEYRDDPDESDDAEIEGEHFSVEHDTNPLLPTPSNDKAEALPAVSITSTDISEMGLDMWSATDRVFMEELLQVWWGRRADVNGVRIRCCGIPIL</sequence>